<organism evidence="1 2">
    <name type="scientific">Odoribacter splanchnicus</name>
    <dbReference type="NCBI Taxonomy" id="28118"/>
    <lineage>
        <taxon>Bacteria</taxon>
        <taxon>Pseudomonadati</taxon>
        <taxon>Bacteroidota</taxon>
        <taxon>Bacteroidia</taxon>
        <taxon>Bacteroidales</taxon>
        <taxon>Odoribacteraceae</taxon>
        <taxon>Odoribacter</taxon>
    </lineage>
</organism>
<dbReference type="EMBL" id="QRYC01000031">
    <property type="protein sequence ID" value="RGU54437.1"/>
    <property type="molecule type" value="Genomic_DNA"/>
</dbReference>
<evidence type="ECO:0000313" key="1">
    <source>
        <dbReference type="EMBL" id="RGU54437.1"/>
    </source>
</evidence>
<evidence type="ECO:0000313" key="2">
    <source>
        <dbReference type="Proteomes" id="UP000284243"/>
    </source>
</evidence>
<dbReference type="AlphaFoldDB" id="A0A412TKU4"/>
<accession>A0A412TKU4</accession>
<dbReference type="Proteomes" id="UP000284243">
    <property type="component" value="Unassembled WGS sequence"/>
</dbReference>
<comment type="caution">
    <text evidence="1">The sequence shown here is derived from an EMBL/GenBank/DDBJ whole genome shotgun (WGS) entry which is preliminary data.</text>
</comment>
<reference evidence="1 2" key="1">
    <citation type="submission" date="2018-08" db="EMBL/GenBank/DDBJ databases">
        <title>A genome reference for cultivated species of the human gut microbiota.</title>
        <authorList>
            <person name="Zou Y."/>
            <person name="Xue W."/>
            <person name="Luo G."/>
        </authorList>
    </citation>
    <scope>NUCLEOTIDE SEQUENCE [LARGE SCALE GENOMIC DNA]</scope>
    <source>
        <strain evidence="1 2">AF16-14</strain>
    </source>
</reference>
<sequence>MLYLVLSILRFAYLPIRIQAISSPKKTEYTDLPGGIIFRTFVRQNFKRMQGDGGIASFFLPQLSDDLLLIENNPVSRSERKAEATADRAVYRPQFNYL</sequence>
<gene>
    <name evidence="1" type="ORF">DWW57_16335</name>
</gene>
<proteinExistence type="predicted"/>
<protein>
    <submittedName>
        <fullName evidence="1">Uncharacterized protein</fullName>
    </submittedName>
</protein>
<name>A0A412TKU4_9BACT</name>